<evidence type="ECO:0000313" key="6">
    <source>
        <dbReference type="EMBL" id="SHI01390.1"/>
    </source>
</evidence>
<gene>
    <name evidence="6" type="ORF">SAMN05443551_4055</name>
</gene>
<keyword evidence="3 6" id="KW-0238">DNA-binding</keyword>
<dbReference type="InterPro" id="IPR000847">
    <property type="entry name" value="LysR_HTH_N"/>
</dbReference>
<feature type="domain" description="HTH lysR-type" evidence="5">
    <location>
        <begin position="64"/>
        <end position="121"/>
    </location>
</feature>
<dbReference type="GO" id="GO:0003700">
    <property type="term" value="F:DNA-binding transcription factor activity"/>
    <property type="evidence" value="ECO:0007669"/>
    <property type="project" value="InterPro"/>
</dbReference>
<evidence type="ECO:0000256" key="2">
    <source>
        <dbReference type="ARBA" id="ARBA00023015"/>
    </source>
</evidence>
<evidence type="ECO:0000313" key="7">
    <source>
        <dbReference type="Proteomes" id="UP000184221"/>
    </source>
</evidence>
<dbReference type="SUPFAM" id="SSF53850">
    <property type="entry name" value="Periplasmic binding protein-like II"/>
    <property type="match status" value="1"/>
</dbReference>
<reference evidence="6 7" key="1">
    <citation type="submission" date="2016-11" db="EMBL/GenBank/DDBJ databases">
        <authorList>
            <person name="Jaros S."/>
            <person name="Januszkiewicz K."/>
            <person name="Wedrychowicz H."/>
        </authorList>
    </citation>
    <scope>NUCLEOTIDE SEQUENCE [LARGE SCALE GENOMIC DNA]</scope>
    <source>
        <strain evidence="6 7">DSM 29431</strain>
    </source>
</reference>
<keyword evidence="7" id="KW-1185">Reference proteome</keyword>
<dbReference type="AlphaFoldDB" id="A0A1M5XNK1"/>
<dbReference type="PROSITE" id="PS50931">
    <property type="entry name" value="HTH_LYSR"/>
    <property type="match status" value="1"/>
</dbReference>
<dbReference type="Pfam" id="PF00126">
    <property type="entry name" value="HTH_1"/>
    <property type="match status" value="1"/>
</dbReference>
<dbReference type="Pfam" id="PF03466">
    <property type="entry name" value="LysR_substrate"/>
    <property type="match status" value="1"/>
</dbReference>
<dbReference type="InterPro" id="IPR005119">
    <property type="entry name" value="LysR_subst-bd"/>
</dbReference>
<dbReference type="PANTHER" id="PTHR30419:SF8">
    <property type="entry name" value="NITROGEN ASSIMILATION TRANSCRIPTIONAL ACTIVATOR-RELATED"/>
    <property type="match status" value="1"/>
</dbReference>
<sequence>MKILCGSGVLSKACSSAHWFPFSPVIPAEPLLDQYSFKQDMMVVSTQRAPGVLTIPSLAFQKAITIRHLRVIAALSELKLVARVSEALNVSQPAVSKQIAELERIVGAPIVKRERNRLFLTPIGQRLAEYARQALNQLDRAAFDIEAMASGVSGSVSVGVVSSVAPTLLPGAIALFKGSTPQASISVKEGHFVELLPELETGELDVLIARIWQPQELPGIAQLGLFAEPVVVVAGRNHKLAKLAELDWGDVVDFPWILPQANSVARRAIDALFAGYGLTPPANTIASLSLTLNLALLEAIPALGLMPQRLAQAHAARGDIVSLPLDTRGLLSEARCFWRSEQVDTNPTLTFFLKCLEKATEDLKTIPFG</sequence>
<keyword evidence="4" id="KW-0804">Transcription</keyword>
<dbReference type="InterPro" id="IPR036390">
    <property type="entry name" value="WH_DNA-bd_sf"/>
</dbReference>
<accession>A0A1M5XNK1</accession>
<dbReference type="Gene3D" id="3.40.190.10">
    <property type="entry name" value="Periplasmic binding protein-like II"/>
    <property type="match status" value="2"/>
</dbReference>
<dbReference type="SUPFAM" id="SSF46785">
    <property type="entry name" value="Winged helix' DNA-binding domain"/>
    <property type="match status" value="1"/>
</dbReference>
<comment type="similarity">
    <text evidence="1">Belongs to the LysR transcriptional regulatory family.</text>
</comment>
<dbReference type="GO" id="GO:0005829">
    <property type="term" value="C:cytosol"/>
    <property type="evidence" value="ECO:0007669"/>
    <property type="project" value="TreeGrafter"/>
</dbReference>
<dbReference type="InterPro" id="IPR036388">
    <property type="entry name" value="WH-like_DNA-bd_sf"/>
</dbReference>
<keyword evidence="2" id="KW-0805">Transcription regulation</keyword>
<evidence type="ECO:0000259" key="5">
    <source>
        <dbReference type="PROSITE" id="PS50931"/>
    </source>
</evidence>
<dbReference type="Gene3D" id="1.10.10.10">
    <property type="entry name" value="Winged helix-like DNA-binding domain superfamily/Winged helix DNA-binding domain"/>
    <property type="match status" value="1"/>
</dbReference>
<dbReference type="PRINTS" id="PR00039">
    <property type="entry name" value="HTHLYSR"/>
</dbReference>
<dbReference type="InterPro" id="IPR050950">
    <property type="entry name" value="HTH-type_LysR_regulators"/>
</dbReference>
<evidence type="ECO:0000256" key="4">
    <source>
        <dbReference type="ARBA" id="ARBA00023163"/>
    </source>
</evidence>
<dbReference type="EMBL" id="FQXC01000007">
    <property type="protein sequence ID" value="SHI01390.1"/>
    <property type="molecule type" value="Genomic_DNA"/>
</dbReference>
<dbReference type="PANTHER" id="PTHR30419">
    <property type="entry name" value="HTH-TYPE TRANSCRIPTIONAL REGULATOR YBHD"/>
    <property type="match status" value="1"/>
</dbReference>
<evidence type="ECO:0000256" key="3">
    <source>
        <dbReference type="ARBA" id="ARBA00023125"/>
    </source>
</evidence>
<dbReference type="GO" id="GO:0003677">
    <property type="term" value="F:DNA binding"/>
    <property type="evidence" value="ECO:0007669"/>
    <property type="project" value="UniProtKB-KW"/>
</dbReference>
<organism evidence="6 7">
    <name type="scientific">Marivita hallyeonensis</name>
    <dbReference type="NCBI Taxonomy" id="996342"/>
    <lineage>
        <taxon>Bacteria</taxon>
        <taxon>Pseudomonadati</taxon>
        <taxon>Pseudomonadota</taxon>
        <taxon>Alphaproteobacteria</taxon>
        <taxon>Rhodobacterales</taxon>
        <taxon>Roseobacteraceae</taxon>
        <taxon>Marivita</taxon>
    </lineage>
</organism>
<dbReference type="Proteomes" id="UP000184221">
    <property type="component" value="Unassembled WGS sequence"/>
</dbReference>
<protein>
    <submittedName>
        <fullName evidence="6">DNA-binding transcriptional regulator, LysR family</fullName>
    </submittedName>
</protein>
<name>A0A1M5XNK1_9RHOB</name>
<dbReference type="STRING" id="996342.SAMN05443551_4055"/>
<proteinExistence type="inferred from homology"/>
<evidence type="ECO:0000256" key="1">
    <source>
        <dbReference type="ARBA" id="ARBA00009437"/>
    </source>
</evidence>